<comment type="function">
    <text evidence="6">Exchanges the guanine residue with 7-cyano-7-deazaguanine (preQ0) at position 15 in the dihydrouridine loop (D-loop) of archaeal tRNAs.</text>
</comment>
<dbReference type="NCBIfam" id="TIGR00449">
    <property type="entry name" value="tgt_general"/>
    <property type="match status" value="1"/>
</dbReference>
<keyword evidence="1 6" id="KW-0328">Glycosyltransferase</keyword>
<dbReference type="SUPFAM" id="SSF88802">
    <property type="entry name" value="Pre-PUA domain"/>
    <property type="match status" value="1"/>
</dbReference>
<evidence type="ECO:0000256" key="7">
    <source>
        <dbReference type="SAM" id="MobiDB-lite"/>
    </source>
</evidence>
<keyword evidence="4 6" id="KW-0479">Metal-binding</keyword>
<dbReference type="PANTHER" id="PTHR46499">
    <property type="entry name" value="QUEUINE TRNA-RIBOSYLTRANSFERASE"/>
    <property type="match status" value="1"/>
</dbReference>
<keyword evidence="3 6" id="KW-0819">tRNA processing</keyword>
<reference evidence="9 10" key="1">
    <citation type="journal article" date="2014" name="Int. J. Syst. Evol. Microbiol.">
        <title>Complete genome sequence of Corynebacterium casei LMG S-19264T (=DSM 44701T), isolated from a smear-ripened cheese.</title>
        <authorList>
            <consortium name="US DOE Joint Genome Institute (JGI-PGF)"/>
            <person name="Walter F."/>
            <person name="Albersmeier A."/>
            <person name="Kalinowski J."/>
            <person name="Ruckert C."/>
        </authorList>
    </citation>
    <scope>NUCLEOTIDE SEQUENCE [LARGE SCALE GENOMIC DNA]</scope>
    <source>
        <strain evidence="9 10">CGMCC 4.7215</strain>
    </source>
</reference>
<comment type="catalytic activity">
    <reaction evidence="6">
        <text>guanosine(15) in tRNA + 7-cyano-7-carbaguanine = 7-cyano-7-carbaguanosine(15) in tRNA + guanine</text>
        <dbReference type="Rhea" id="RHEA:43164"/>
        <dbReference type="Rhea" id="RHEA-COMP:10371"/>
        <dbReference type="Rhea" id="RHEA-COMP:10372"/>
        <dbReference type="ChEBI" id="CHEBI:16235"/>
        <dbReference type="ChEBI" id="CHEBI:45075"/>
        <dbReference type="ChEBI" id="CHEBI:74269"/>
        <dbReference type="ChEBI" id="CHEBI:82850"/>
        <dbReference type="EC" id="2.4.2.48"/>
    </reaction>
</comment>
<dbReference type="NCBIfam" id="TIGR00432">
    <property type="entry name" value="arcsn_tRNA_tgt"/>
    <property type="match status" value="1"/>
</dbReference>
<feature type="domain" description="tRNA-guanine(15) transglycosylase-like" evidence="8">
    <location>
        <begin position="13"/>
        <end position="340"/>
    </location>
</feature>
<keyword evidence="2 6" id="KW-0808">Transferase</keyword>
<dbReference type="GO" id="GO:0016763">
    <property type="term" value="F:pentosyltransferase activity"/>
    <property type="evidence" value="ECO:0007669"/>
    <property type="project" value="UniProtKB-UniRule"/>
</dbReference>
<feature type="compositionally biased region" description="Basic and acidic residues" evidence="7">
    <location>
        <begin position="135"/>
        <end position="152"/>
    </location>
</feature>
<dbReference type="Proteomes" id="UP001596414">
    <property type="component" value="Unassembled WGS sequence"/>
</dbReference>
<evidence type="ECO:0000259" key="8">
    <source>
        <dbReference type="Pfam" id="PF01702"/>
    </source>
</evidence>
<keyword evidence="5 6" id="KW-0862">Zinc</keyword>
<evidence type="ECO:0000256" key="5">
    <source>
        <dbReference type="ARBA" id="ARBA00022833"/>
    </source>
</evidence>
<organism evidence="9 10">
    <name type="scientific">Halovenus rubra</name>
    <dbReference type="NCBI Taxonomy" id="869890"/>
    <lineage>
        <taxon>Archaea</taxon>
        <taxon>Methanobacteriati</taxon>
        <taxon>Methanobacteriota</taxon>
        <taxon>Stenosarchaea group</taxon>
        <taxon>Halobacteria</taxon>
        <taxon>Halobacteriales</taxon>
        <taxon>Haloarculaceae</taxon>
        <taxon>Halovenus</taxon>
    </lineage>
</organism>
<evidence type="ECO:0000256" key="6">
    <source>
        <dbReference type="HAMAP-Rule" id="MF_01634"/>
    </source>
</evidence>
<dbReference type="EC" id="2.4.2.48" evidence="6"/>
<dbReference type="HAMAP" id="MF_01634">
    <property type="entry name" value="TgtA_arch"/>
    <property type="match status" value="1"/>
</dbReference>
<dbReference type="Gene3D" id="3.20.20.105">
    <property type="entry name" value="Queuine tRNA-ribosyltransferase-like"/>
    <property type="match status" value="1"/>
</dbReference>
<feature type="binding site" evidence="6">
    <location>
        <position position="279"/>
    </location>
    <ligand>
        <name>Zn(2+)</name>
        <dbReference type="ChEBI" id="CHEBI:29105"/>
    </ligand>
</feature>
<protein>
    <recommendedName>
        <fullName evidence="6">tRNA-guanine(15) transglycosylase</fullName>
        <ecNumber evidence="6">2.4.2.48</ecNumber>
    </recommendedName>
    <alternativeName>
        <fullName evidence="6">7-cyano-7-deazaguanine tRNA-ribosyltransferase</fullName>
    </alternativeName>
    <alternativeName>
        <fullName evidence="6">Archaeal tRNA-guanine transglycosylase</fullName>
    </alternativeName>
</protein>
<dbReference type="InterPro" id="IPR002616">
    <property type="entry name" value="tRNA_ribo_trans-like"/>
</dbReference>
<feature type="binding site" evidence="6">
    <location>
        <position position="281"/>
    </location>
    <ligand>
        <name>Zn(2+)</name>
        <dbReference type="ChEBI" id="CHEBI:29105"/>
    </ligand>
</feature>
<dbReference type="RefSeq" id="WP_267636677.1">
    <property type="nucleotide sequence ID" value="NZ_JAODIY010000005.1"/>
</dbReference>
<comment type="pathway">
    <text evidence="6">tRNA modification; archaeosine-tRNA biosynthesis.</text>
</comment>
<dbReference type="EMBL" id="JBHSZQ010000049">
    <property type="protein sequence ID" value="MFC7127188.1"/>
    <property type="molecule type" value="Genomic_DNA"/>
</dbReference>
<comment type="caution">
    <text evidence="9">The sequence shown here is derived from an EMBL/GenBank/DDBJ whole genome shotgun (WGS) entry which is preliminary data.</text>
</comment>
<dbReference type="InterPro" id="IPR004804">
    <property type="entry name" value="TgtA"/>
</dbReference>
<feature type="binding site" evidence="6">
    <location>
        <position position="128"/>
    </location>
    <ligand>
        <name>substrate</name>
    </ligand>
</feature>
<feature type="region of interest" description="Disordered" evidence="7">
    <location>
        <begin position="123"/>
        <end position="153"/>
    </location>
</feature>
<dbReference type="InterPro" id="IPR036511">
    <property type="entry name" value="TGT-like_sf"/>
</dbReference>
<dbReference type="SUPFAM" id="SSF51713">
    <property type="entry name" value="tRNA-guanine transglycosylase"/>
    <property type="match status" value="1"/>
</dbReference>
<proteinExistence type="inferred from homology"/>
<evidence type="ECO:0000313" key="9">
    <source>
        <dbReference type="EMBL" id="MFC7127188.1"/>
    </source>
</evidence>
<dbReference type="InterPro" id="IPR050076">
    <property type="entry name" value="ArchSynthase1/Queuine_TRR"/>
</dbReference>
<dbReference type="GO" id="GO:0008270">
    <property type="term" value="F:zinc ion binding"/>
    <property type="evidence" value="ECO:0007669"/>
    <property type="project" value="UniProtKB-UniRule"/>
</dbReference>
<feature type="binding site" evidence="6">
    <location>
        <position position="196"/>
    </location>
    <ligand>
        <name>substrate</name>
    </ligand>
</feature>
<sequence length="502" mass="55909">MRDNFEVRKYDGAGRLGKLTVPRSGVTVETPALLPVVNPHVQTISPAQLESEFGAEILITNSYIIYGSDQLREPAVEEGLHEMLDFSGAIMTDSGSFQLAEYGDIDVTTEEILQFQHTIGSDIGTPVDIPTPPDVPREQAKSEWETTRDRLSTAESVDTDEMLVTAPVQGSTYPELRERAAREAAETSLDLFPLGAVVPLMNEYRYDDLVEVVAASKRGLPESTPVHLFGAGHPMMFALAAALGCDLFDSAAYALYARDDRYLTVRGTRHLEDLEYFPCECAVCSAHTPTEVEQMDEDDRHRLLAEHNLAVSFGEIRRVKQAIQAGTLFELVETRVRGHPTLVDGYRTLLDYAEQLGTTDPITKDSFFYLSADSARRPEVNRYHDRLERLDVPEHLLITTGQHSDRYDESWRLVPPFGPVPRSLSDVYPLTATRPERLDNAAYEAAAEGVARLVESNPETTVTVVHDGWPDGVFTTISDTVEIHDYKLEEQTDDASDRDCNS</sequence>
<accession>A0ABD5XDQ2</accession>
<evidence type="ECO:0000256" key="4">
    <source>
        <dbReference type="ARBA" id="ARBA00022723"/>
    </source>
</evidence>
<name>A0ABD5XDQ2_9EURY</name>
<evidence type="ECO:0000256" key="1">
    <source>
        <dbReference type="ARBA" id="ARBA00022676"/>
    </source>
</evidence>
<comment type="similarity">
    <text evidence="6">Belongs to the archaeosine tRNA-ribosyltransferase family.</text>
</comment>
<evidence type="ECO:0000313" key="10">
    <source>
        <dbReference type="Proteomes" id="UP001596414"/>
    </source>
</evidence>
<comment type="cofactor">
    <cofactor evidence="6">
        <name>Zn(2+)</name>
        <dbReference type="ChEBI" id="CHEBI:29105"/>
    </cofactor>
    <text evidence="6">Binds 1 zinc ion per subunit.</text>
</comment>
<dbReference type="PANTHER" id="PTHR46499:SF1">
    <property type="entry name" value="QUEUINE TRNA-RIBOSYLTRANSFERASE"/>
    <property type="match status" value="1"/>
</dbReference>
<feature type="active site" description="Nucleophile" evidence="6">
    <location>
        <position position="93"/>
    </location>
</feature>
<evidence type="ECO:0000256" key="2">
    <source>
        <dbReference type="ARBA" id="ARBA00022679"/>
    </source>
</evidence>
<gene>
    <name evidence="6 9" type="primary">tgtA</name>
    <name evidence="9" type="ORF">ACFQJ7_14360</name>
</gene>
<evidence type="ECO:0000256" key="3">
    <source>
        <dbReference type="ARBA" id="ARBA00022694"/>
    </source>
</evidence>
<feature type="binding site" evidence="6">
    <location>
        <position position="284"/>
    </location>
    <ligand>
        <name>Zn(2+)</name>
        <dbReference type="ChEBI" id="CHEBI:29105"/>
    </ligand>
</feature>
<dbReference type="AlphaFoldDB" id="A0ABD5XDQ2"/>
<dbReference type="Pfam" id="PF01702">
    <property type="entry name" value="TGT"/>
    <property type="match status" value="1"/>
</dbReference>
<dbReference type="GO" id="GO:0006400">
    <property type="term" value="P:tRNA modification"/>
    <property type="evidence" value="ECO:0007669"/>
    <property type="project" value="UniProtKB-UniRule"/>
</dbReference>